<organism evidence="8 9">
    <name type="scientific">Kitasatospora phosalacinea</name>
    <dbReference type="NCBI Taxonomy" id="2065"/>
    <lineage>
        <taxon>Bacteria</taxon>
        <taxon>Bacillati</taxon>
        <taxon>Actinomycetota</taxon>
        <taxon>Actinomycetes</taxon>
        <taxon>Kitasatosporales</taxon>
        <taxon>Streptomycetaceae</taxon>
        <taxon>Kitasatospora</taxon>
    </lineage>
</organism>
<gene>
    <name evidence="8" type="ORF">ACFW6T_20000</name>
</gene>
<dbReference type="EMBL" id="JBHYPX010000040">
    <property type="protein sequence ID" value="MFE1354269.1"/>
    <property type="molecule type" value="Genomic_DNA"/>
</dbReference>
<sequence length="297" mass="29964">MANEGDEVRTMAVLVAVATAWLTGEVLVGLRRRAARRRVERCVPAVSAFGAAAFGTSTSAVSASAVSASVVSASAARDGWRGRAGATVRRWSGRLAGDRPLAVLLGVSAGVLVGGGAGVVAGVLAGAAAWRLLPRVRSPGERRRAAEHDRLVRQLPLTAELLAACLGSNGSPAEAAAAVADSVPPPMRDRLSGAAARLALGAGPEHCWGQLAEDCPPLAPLARCLARTSLSGTPPAAALAGLAQSQRAAAARAAHARVRRAGVLATVPLGLCFLPAFVLIGVVPVVTGLTAAFSQRL</sequence>
<comment type="caution">
    <text evidence="8">The sequence shown here is derived from an EMBL/GenBank/DDBJ whole genome shotgun (WGS) entry which is preliminary data.</text>
</comment>
<proteinExistence type="predicted"/>
<evidence type="ECO:0000259" key="7">
    <source>
        <dbReference type="Pfam" id="PF00482"/>
    </source>
</evidence>
<keyword evidence="5 6" id="KW-0472">Membrane</keyword>
<evidence type="ECO:0000256" key="3">
    <source>
        <dbReference type="ARBA" id="ARBA00022692"/>
    </source>
</evidence>
<name>A0ABW6GNG2_9ACTN</name>
<keyword evidence="4 6" id="KW-1133">Transmembrane helix</keyword>
<dbReference type="PANTHER" id="PTHR35007:SF3">
    <property type="entry name" value="POSSIBLE CONSERVED ALANINE RICH MEMBRANE PROTEIN"/>
    <property type="match status" value="1"/>
</dbReference>
<accession>A0ABW6GNG2</accession>
<feature type="transmembrane region" description="Helical" evidence="6">
    <location>
        <begin position="12"/>
        <end position="30"/>
    </location>
</feature>
<evidence type="ECO:0000256" key="1">
    <source>
        <dbReference type="ARBA" id="ARBA00004651"/>
    </source>
</evidence>
<comment type="subcellular location">
    <subcellularLocation>
        <location evidence="1">Cell membrane</location>
        <topology evidence="1">Multi-pass membrane protein</topology>
    </subcellularLocation>
</comment>
<dbReference type="Pfam" id="PF00482">
    <property type="entry name" value="T2SSF"/>
    <property type="match status" value="1"/>
</dbReference>
<keyword evidence="3 6" id="KW-0812">Transmembrane</keyword>
<evidence type="ECO:0000256" key="5">
    <source>
        <dbReference type="ARBA" id="ARBA00023136"/>
    </source>
</evidence>
<feature type="domain" description="Type II secretion system protein GspF" evidence="7">
    <location>
        <begin position="160"/>
        <end position="282"/>
    </location>
</feature>
<evidence type="ECO:0000256" key="2">
    <source>
        <dbReference type="ARBA" id="ARBA00022475"/>
    </source>
</evidence>
<feature type="transmembrane region" description="Helical" evidence="6">
    <location>
        <begin position="262"/>
        <end position="293"/>
    </location>
</feature>
<dbReference type="InterPro" id="IPR018076">
    <property type="entry name" value="T2SS_GspF_dom"/>
</dbReference>
<keyword evidence="9" id="KW-1185">Reference proteome</keyword>
<dbReference type="Proteomes" id="UP001599542">
    <property type="component" value="Unassembled WGS sequence"/>
</dbReference>
<evidence type="ECO:0000313" key="9">
    <source>
        <dbReference type="Proteomes" id="UP001599542"/>
    </source>
</evidence>
<keyword evidence="2" id="KW-1003">Cell membrane</keyword>
<reference evidence="8 9" key="1">
    <citation type="submission" date="2024-09" db="EMBL/GenBank/DDBJ databases">
        <title>The Natural Products Discovery Center: Release of the First 8490 Sequenced Strains for Exploring Actinobacteria Biosynthetic Diversity.</title>
        <authorList>
            <person name="Kalkreuter E."/>
            <person name="Kautsar S.A."/>
            <person name="Yang D."/>
            <person name="Bader C.D."/>
            <person name="Teijaro C.N."/>
            <person name="Fluegel L."/>
            <person name="Davis C.M."/>
            <person name="Simpson J.R."/>
            <person name="Lauterbach L."/>
            <person name="Steele A.D."/>
            <person name="Gui C."/>
            <person name="Meng S."/>
            <person name="Li G."/>
            <person name="Viehrig K."/>
            <person name="Ye F."/>
            <person name="Su P."/>
            <person name="Kiefer A.F."/>
            <person name="Nichols A."/>
            <person name="Cepeda A.J."/>
            <person name="Yan W."/>
            <person name="Fan B."/>
            <person name="Jiang Y."/>
            <person name="Adhikari A."/>
            <person name="Zheng C.-J."/>
            <person name="Schuster L."/>
            <person name="Cowan T.M."/>
            <person name="Smanski M.J."/>
            <person name="Chevrette M.G."/>
            <person name="De Carvalho L.P.S."/>
            <person name="Shen B."/>
        </authorList>
    </citation>
    <scope>NUCLEOTIDE SEQUENCE [LARGE SCALE GENOMIC DNA]</scope>
    <source>
        <strain evidence="8 9">NPDC058753</strain>
    </source>
</reference>
<protein>
    <submittedName>
        <fullName evidence="8">Type II secretion system F family protein</fullName>
    </submittedName>
</protein>
<feature type="transmembrane region" description="Helical" evidence="6">
    <location>
        <begin position="42"/>
        <end position="66"/>
    </location>
</feature>
<feature type="transmembrane region" description="Helical" evidence="6">
    <location>
        <begin position="101"/>
        <end position="133"/>
    </location>
</feature>
<evidence type="ECO:0000256" key="4">
    <source>
        <dbReference type="ARBA" id="ARBA00022989"/>
    </source>
</evidence>
<dbReference type="RefSeq" id="WP_380319474.1">
    <property type="nucleotide sequence ID" value="NZ_JBHYPW010000008.1"/>
</dbReference>
<evidence type="ECO:0000313" key="8">
    <source>
        <dbReference type="EMBL" id="MFE1354269.1"/>
    </source>
</evidence>
<dbReference type="PANTHER" id="PTHR35007">
    <property type="entry name" value="INTEGRAL MEMBRANE PROTEIN-RELATED"/>
    <property type="match status" value="1"/>
</dbReference>
<evidence type="ECO:0000256" key="6">
    <source>
        <dbReference type="SAM" id="Phobius"/>
    </source>
</evidence>